<reference evidence="1" key="1">
    <citation type="submission" date="2022-08" db="EMBL/GenBank/DDBJ databases">
        <title>Complete genome sequence of 14 non-tuberculosis mycobacteria type-strains.</title>
        <authorList>
            <person name="Igarashi Y."/>
            <person name="Osugi A."/>
            <person name="Mitarai S."/>
        </authorList>
    </citation>
    <scope>NUCLEOTIDE SEQUENCE</scope>
    <source>
        <strain evidence="1">ATCC 51985</strain>
    </source>
</reference>
<gene>
    <name evidence="1" type="ORF">MJO58_14645</name>
</gene>
<evidence type="ECO:0000313" key="1">
    <source>
        <dbReference type="EMBL" id="ULP40268.1"/>
    </source>
</evidence>
<evidence type="ECO:0000313" key="2">
    <source>
        <dbReference type="Proteomes" id="UP001055171"/>
    </source>
</evidence>
<organism evidence="1 2">
    <name type="scientific">Mycobacterium lentiflavum</name>
    <dbReference type="NCBI Taxonomy" id="141349"/>
    <lineage>
        <taxon>Bacteria</taxon>
        <taxon>Bacillati</taxon>
        <taxon>Actinomycetota</taxon>
        <taxon>Actinomycetes</taxon>
        <taxon>Mycobacteriales</taxon>
        <taxon>Mycobacteriaceae</taxon>
        <taxon>Mycobacterium</taxon>
        <taxon>Mycobacterium simiae complex</taxon>
    </lineage>
</organism>
<name>A0ABY3UNU6_MYCLN</name>
<sequence>MDSDQRFQPLADHAHRLLDRFDLFGQLGGGHIVGVNVGDDVAPVQLSFHLNGFDGCGLSAAGGFMYRHNGFRSSSVVGFVAQRKIVQRAGYRHWAAHRVGDFDGFVGRDVHHRISDFARVLAQGLQPSQKRVERQVGFLGLAAGLHRPFSASRSDCSESKSATRFVFASRMYNCAVLFDSSKFSSSHAPMCHEHT</sequence>
<dbReference type="EMBL" id="CP092423">
    <property type="protein sequence ID" value="ULP40268.1"/>
    <property type="molecule type" value="Genomic_DNA"/>
</dbReference>
<protein>
    <submittedName>
        <fullName evidence="1">Uncharacterized protein</fullName>
    </submittedName>
</protein>
<keyword evidence="2" id="KW-1185">Reference proteome</keyword>
<dbReference type="Proteomes" id="UP001055171">
    <property type="component" value="Chromosome"/>
</dbReference>
<proteinExistence type="predicted"/>
<accession>A0ABY3UNU6</accession>
<dbReference type="RefSeq" id="WP_239719851.1">
    <property type="nucleotide sequence ID" value="NZ_CP092423.2"/>
</dbReference>